<dbReference type="GO" id="GO:0009245">
    <property type="term" value="P:lipid A biosynthetic process"/>
    <property type="evidence" value="ECO:0007669"/>
    <property type="project" value="UniProtKB-UniRule"/>
</dbReference>
<dbReference type="InterPro" id="IPR011004">
    <property type="entry name" value="Trimer_LpxA-like_sf"/>
</dbReference>
<gene>
    <name evidence="7" type="primary">lpxD</name>
    <name evidence="9" type="ORF">NIES2135_55740</name>
</gene>
<sequence>MLFKDLVEKLGQSVKSSSETPDLEISGVSAVLDSKPNTLTYSESLKFAKQLRETQAAAVILPANEELLAIAKERGLAWIVVANPRYAFAQAIALFYQPYKPAATIHPSAIIDPSAQIGQNVAIGAHVVIEANVTIGNDVVIHPGVVIYPDVIIGDRTVLHANCVIHERAQIGADCVIHAGAVIGSEGFGFVPTREGWLKMEQSGCTVLEDGVEVGCNSSIDRPSVGETRIGRNTKIDNCVQVGHGVKTGEACAFAAQVGIAGGSVLGNRVILAGQVGVGNESRMGDGSVASAKTGVHASVAAGQTVSGYPAVDHRIFLRSSAVYSHLSEMYKAIKQIQKRLGMDTDS</sequence>
<dbReference type="SUPFAM" id="SSF51161">
    <property type="entry name" value="Trimeric LpxA-like enzymes"/>
    <property type="match status" value="1"/>
</dbReference>
<keyword evidence="1 7" id="KW-0444">Lipid biosynthesis</keyword>
<dbReference type="GO" id="GO:0016020">
    <property type="term" value="C:membrane"/>
    <property type="evidence" value="ECO:0007669"/>
    <property type="project" value="GOC"/>
</dbReference>
<organism evidence="9 10">
    <name type="scientific">Leptolyngbya boryana NIES-2135</name>
    <dbReference type="NCBI Taxonomy" id="1973484"/>
    <lineage>
        <taxon>Bacteria</taxon>
        <taxon>Bacillati</taxon>
        <taxon>Cyanobacteriota</taxon>
        <taxon>Cyanophyceae</taxon>
        <taxon>Leptolyngbyales</taxon>
        <taxon>Leptolyngbyaceae</taxon>
        <taxon>Leptolyngbya group</taxon>
        <taxon>Leptolyngbya</taxon>
    </lineage>
</organism>
<evidence type="ECO:0000313" key="10">
    <source>
        <dbReference type="Proteomes" id="UP000217895"/>
    </source>
</evidence>
<dbReference type="GO" id="GO:0016410">
    <property type="term" value="F:N-acyltransferase activity"/>
    <property type="evidence" value="ECO:0007669"/>
    <property type="project" value="InterPro"/>
</dbReference>
<dbReference type="InterPro" id="IPR007691">
    <property type="entry name" value="LpxD"/>
</dbReference>
<dbReference type="GO" id="GO:0103118">
    <property type="term" value="F:UDP-3-O-[(3R)-3-hydroxyacyl]-glucosamine N-acyltransferase activity"/>
    <property type="evidence" value="ECO:0007669"/>
    <property type="project" value="UniProtKB-EC"/>
</dbReference>
<dbReference type="InterPro" id="IPR018357">
    <property type="entry name" value="Hexapep_transf_CS"/>
</dbReference>
<proteinExistence type="inferred from homology"/>
<keyword evidence="4 7" id="KW-0677">Repeat</keyword>
<evidence type="ECO:0000259" key="8">
    <source>
        <dbReference type="Pfam" id="PF04613"/>
    </source>
</evidence>
<comment type="function">
    <text evidence="7">Catalyzes the N-acylation of UDP-3-O-acylglucosamine using 3-hydroxyacyl-ACP as the acyl donor. Is involved in the biosynthesis of lipid A, a phosphorylated glycolipid that anchors the lipopolysaccharide to the outer membrane of the cell.</text>
</comment>
<comment type="similarity">
    <text evidence="7">Belongs to the transferase hexapeptide repeat family. LpxD subfamily.</text>
</comment>
<dbReference type="PANTHER" id="PTHR43378">
    <property type="entry name" value="UDP-3-O-ACYLGLUCOSAMINE N-ACYLTRANSFERASE"/>
    <property type="match status" value="1"/>
</dbReference>
<feature type="active site" description="Proton acceptor" evidence="7">
    <location>
        <position position="244"/>
    </location>
</feature>
<dbReference type="PROSITE" id="PS00101">
    <property type="entry name" value="HEXAPEP_TRANSFERASES"/>
    <property type="match status" value="1"/>
</dbReference>
<dbReference type="CDD" id="cd03352">
    <property type="entry name" value="LbH_LpxD"/>
    <property type="match status" value="1"/>
</dbReference>
<dbReference type="EC" id="2.3.1.191" evidence="7"/>
<evidence type="ECO:0000256" key="4">
    <source>
        <dbReference type="ARBA" id="ARBA00022737"/>
    </source>
</evidence>
<keyword evidence="3 7" id="KW-0808">Transferase</keyword>
<dbReference type="Pfam" id="PF04613">
    <property type="entry name" value="LpxD"/>
    <property type="match status" value="1"/>
</dbReference>
<keyword evidence="6 7" id="KW-0012">Acyltransferase</keyword>
<comment type="catalytic activity">
    <reaction evidence="7">
        <text>a UDP-3-O-[(3R)-3-hydroxyacyl]-alpha-D-glucosamine + a (3R)-hydroxyacyl-[ACP] = a UDP-2-N,3-O-bis[(3R)-3-hydroxyacyl]-alpha-D-glucosamine + holo-[ACP] + H(+)</text>
        <dbReference type="Rhea" id="RHEA:53836"/>
        <dbReference type="Rhea" id="RHEA-COMP:9685"/>
        <dbReference type="Rhea" id="RHEA-COMP:9945"/>
        <dbReference type="ChEBI" id="CHEBI:15378"/>
        <dbReference type="ChEBI" id="CHEBI:64479"/>
        <dbReference type="ChEBI" id="CHEBI:78827"/>
        <dbReference type="ChEBI" id="CHEBI:137740"/>
        <dbReference type="ChEBI" id="CHEBI:137748"/>
        <dbReference type="EC" id="2.3.1.191"/>
    </reaction>
</comment>
<comment type="subunit">
    <text evidence="7">Homotrimer.</text>
</comment>
<accession>A0A1Z4JPM0</accession>
<evidence type="ECO:0000256" key="3">
    <source>
        <dbReference type="ARBA" id="ARBA00022679"/>
    </source>
</evidence>
<dbReference type="Proteomes" id="UP000217895">
    <property type="component" value="Chromosome"/>
</dbReference>
<dbReference type="GO" id="GO:0043886">
    <property type="term" value="F:structural constituent of carboxysome shell"/>
    <property type="evidence" value="ECO:0007669"/>
    <property type="project" value="UniProtKB-ARBA"/>
</dbReference>
<dbReference type="Pfam" id="PF00132">
    <property type="entry name" value="Hexapep"/>
    <property type="match status" value="1"/>
</dbReference>
<evidence type="ECO:0000256" key="2">
    <source>
        <dbReference type="ARBA" id="ARBA00022556"/>
    </source>
</evidence>
<reference evidence="9 10" key="1">
    <citation type="submission" date="2017-06" db="EMBL/GenBank/DDBJ databases">
        <title>Genome sequencing of cyanobaciteial culture collection at National Institute for Environmental Studies (NIES).</title>
        <authorList>
            <person name="Hirose Y."/>
            <person name="Shimura Y."/>
            <person name="Fujisawa T."/>
            <person name="Nakamura Y."/>
            <person name="Kawachi M."/>
        </authorList>
    </citation>
    <scope>NUCLEOTIDE SEQUENCE [LARGE SCALE GENOMIC DNA]</scope>
    <source>
        <strain evidence="9 10">NIES-2135</strain>
    </source>
</reference>
<dbReference type="InterPro" id="IPR020573">
    <property type="entry name" value="UDP_GlcNAc_AcTrfase_non-rep"/>
</dbReference>
<evidence type="ECO:0000256" key="6">
    <source>
        <dbReference type="ARBA" id="ARBA00023315"/>
    </source>
</evidence>
<dbReference type="InterPro" id="IPR001451">
    <property type="entry name" value="Hexapep"/>
</dbReference>
<dbReference type="NCBIfam" id="NF002060">
    <property type="entry name" value="PRK00892.1"/>
    <property type="match status" value="1"/>
</dbReference>
<dbReference type="Gene3D" id="3.40.1390.10">
    <property type="entry name" value="MurE/MurF, N-terminal domain"/>
    <property type="match status" value="1"/>
</dbReference>
<dbReference type="HAMAP" id="MF_00523">
    <property type="entry name" value="LpxD"/>
    <property type="match status" value="1"/>
</dbReference>
<feature type="domain" description="UDP-3-O-[3-hydroxymyristoyl] glucosamine N-acyltransferase non-repeat region" evidence="8">
    <location>
        <begin position="22"/>
        <end position="94"/>
    </location>
</feature>
<dbReference type="AlphaFoldDB" id="A0A1Z4JPM0"/>
<keyword evidence="10" id="KW-1185">Reference proteome</keyword>
<dbReference type="NCBIfam" id="TIGR01853">
    <property type="entry name" value="lipid_A_lpxD"/>
    <property type="match status" value="1"/>
</dbReference>
<evidence type="ECO:0000256" key="1">
    <source>
        <dbReference type="ARBA" id="ARBA00022516"/>
    </source>
</evidence>
<dbReference type="GO" id="GO:0031470">
    <property type="term" value="C:carboxysome"/>
    <property type="evidence" value="ECO:0007669"/>
    <property type="project" value="UniProtKB-ARBA"/>
</dbReference>
<protein>
    <recommendedName>
        <fullName evidence="7">UDP-3-O-acylglucosamine N-acyltransferase</fullName>
        <ecNumber evidence="7">2.3.1.191</ecNumber>
    </recommendedName>
</protein>
<evidence type="ECO:0000256" key="5">
    <source>
        <dbReference type="ARBA" id="ARBA00023098"/>
    </source>
</evidence>
<dbReference type="UniPathway" id="UPA00973"/>
<dbReference type="PANTHER" id="PTHR43378:SF2">
    <property type="entry name" value="UDP-3-O-ACYLGLUCOSAMINE N-ACYLTRANSFERASE 1, MITOCHONDRIAL-RELATED"/>
    <property type="match status" value="1"/>
</dbReference>
<keyword evidence="2 7" id="KW-0441">Lipid A biosynthesis</keyword>
<evidence type="ECO:0000256" key="7">
    <source>
        <dbReference type="HAMAP-Rule" id="MF_00523"/>
    </source>
</evidence>
<dbReference type="Gene3D" id="2.160.10.10">
    <property type="entry name" value="Hexapeptide repeat proteins"/>
    <property type="match status" value="1"/>
</dbReference>
<name>A0A1Z4JPM0_LEPBY</name>
<keyword evidence="5 7" id="KW-0443">Lipid metabolism</keyword>
<dbReference type="EMBL" id="AP018203">
    <property type="protein sequence ID" value="BAY58701.1"/>
    <property type="molecule type" value="Genomic_DNA"/>
</dbReference>
<comment type="pathway">
    <text evidence="7">Bacterial outer membrane biogenesis; LPS lipid A biosynthesis.</text>
</comment>
<evidence type="ECO:0000313" key="9">
    <source>
        <dbReference type="EMBL" id="BAY58701.1"/>
    </source>
</evidence>